<dbReference type="EMBL" id="JAAIUW010000003">
    <property type="protein sequence ID" value="KAF7839780.1"/>
    <property type="molecule type" value="Genomic_DNA"/>
</dbReference>
<gene>
    <name evidence="1" type="ORF">G2W53_008262</name>
</gene>
<protein>
    <submittedName>
        <fullName evidence="1">Uncharacterized protein</fullName>
    </submittedName>
</protein>
<evidence type="ECO:0000313" key="1">
    <source>
        <dbReference type="EMBL" id="KAF7839780.1"/>
    </source>
</evidence>
<keyword evidence="2" id="KW-1185">Reference proteome</keyword>
<sequence>MRRWLEINQQNLREGLHLVCYGGKKLSAFDLEFEIYK</sequence>
<organism evidence="1 2">
    <name type="scientific">Senna tora</name>
    <dbReference type="NCBI Taxonomy" id="362788"/>
    <lineage>
        <taxon>Eukaryota</taxon>
        <taxon>Viridiplantae</taxon>
        <taxon>Streptophyta</taxon>
        <taxon>Embryophyta</taxon>
        <taxon>Tracheophyta</taxon>
        <taxon>Spermatophyta</taxon>
        <taxon>Magnoliopsida</taxon>
        <taxon>eudicotyledons</taxon>
        <taxon>Gunneridae</taxon>
        <taxon>Pentapetalae</taxon>
        <taxon>rosids</taxon>
        <taxon>fabids</taxon>
        <taxon>Fabales</taxon>
        <taxon>Fabaceae</taxon>
        <taxon>Caesalpinioideae</taxon>
        <taxon>Cassia clade</taxon>
        <taxon>Senna</taxon>
    </lineage>
</organism>
<reference evidence="1" key="1">
    <citation type="submission" date="2020-09" db="EMBL/GenBank/DDBJ databases">
        <title>Genome-Enabled Discovery of Anthraquinone Biosynthesis in Senna tora.</title>
        <authorList>
            <person name="Kang S.-H."/>
            <person name="Pandey R.P."/>
            <person name="Lee C.-M."/>
            <person name="Sim J.-S."/>
            <person name="Jeong J.-T."/>
            <person name="Choi B.-S."/>
            <person name="Jung M."/>
            <person name="Ginzburg D."/>
            <person name="Zhao K."/>
            <person name="Won S.Y."/>
            <person name="Oh T.-J."/>
            <person name="Yu Y."/>
            <person name="Kim N.-H."/>
            <person name="Lee O.R."/>
            <person name="Lee T.-H."/>
            <person name="Bashyal P."/>
            <person name="Kim T.-S."/>
            <person name="Lee W.-H."/>
            <person name="Kawkins C."/>
            <person name="Kim C.-K."/>
            <person name="Kim J.S."/>
            <person name="Ahn B.O."/>
            <person name="Rhee S.Y."/>
            <person name="Sohng J.K."/>
        </authorList>
    </citation>
    <scope>NUCLEOTIDE SEQUENCE</scope>
    <source>
        <tissue evidence="1">Leaf</tissue>
    </source>
</reference>
<proteinExistence type="predicted"/>
<accession>A0A834X865</accession>
<name>A0A834X865_9FABA</name>
<evidence type="ECO:0000313" key="2">
    <source>
        <dbReference type="Proteomes" id="UP000634136"/>
    </source>
</evidence>
<dbReference type="Proteomes" id="UP000634136">
    <property type="component" value="Unassembled WGS sequence"/>
</dbReference>
<dbReference type="AlphaFoldDB" id="A0A834X865"/>
<comment type="caution">
    <text evidence="1">The sequence shown here is derived from an EMBL/GenBank/DDBJ whole genome shotgun (WGS) entry which is preliminary data.</text>
</comment>